<dbReference type="Gene3D" id="2.60.120.260">
    <property type="entry name" value="Galactose-binding domain-like"/>
    <property type="match status" value="2"/>
</dbReference>
<feature type="domain" description="Alpha-L-rhamnosidase C-terminal" evidence="8">
    <location>
        <begin position="813"/>
        <end position="887"/>
    </location>
</feature>
<comment type="catalytic activity">
    <reaction evidence="1">
        <text>Hydrolysis of terminal non-reducing alpha-L-rhamnose residues in alpha-L-rhamnosides.</text>
        <dbReference type="EC" id="3.2.1.40"/>
    </reaction>
</comment>
<name>A0A841EKN0_9BACT</name>
<dbReference type="AlphaFoldDB" id="A0A841EKN0"/>
<dbReference type="PANTHER" id="PTHR33307">
    <property type="entry name" value="ALPHA-RHAMNOSIDASE (EUROFUNG)"/>
    <property type="match status" value="1"/>
</dbReference>
<feature type="domain" description="Bacterial alpha-L-rhamnosidase N-terminal" evidence="6">
    <location>
        <begin position="182"/>
        <end position="351"/>
    </location>
</feature>
<dbReference type="InterPro" id="IPR016007">
    <property type="entry name" value="Alpha_rhamnosid"/>
</dbReference>
<dbReference type="Pfam" id="PF17390">
    <property type="entry name" value="Bac_rhamnosid_C"/>
    <property type="match status" value="1"/>
</dbReference>
<dbReference type="Pfam" id="PF17389">
    <property type="entry name" value="Bac_rhamnosid6H"/>
    <property type="match status" value="1"/>
</dbReference>
<evidence type="ECO:0000256" key="2">
    <source>
        <dbReference type="ARBA" id="ARBA00012652"/>
    </source>
</evidence>
<dbReference type="EC" id="3.2.1.40" evidence="2"/>
<dbReference type="PIRSF" id="PIRSF010631">
    <property type="entry name" value="A-rhamnsds"/>
    <property type="match status" value="1"/>
</dbReference>
<dbReference type="InterPro" id="IPR035398">
    <property type="entry name" value="Bac_rhamnosid_C"/>
</dbReference>
<gene>
    <name evidence="9" type="ORF">HNP25_002414</name>
</gene>
<keyword evidence="4" id="KW-0732">Signal</keyword>
<sequence length="919" mass="104031">MKKIVFILCCLFSFKTIAQDLQISHLRCEYRLNPLGVQTNTPNLSWQIQSSQRNVLQSAYQILVADSPEALAKNQGNVWNSGKILSDNSIQVKYEGKYLLATKTYFWKVKIWDNHQHTTAWSKVNSWQMGLLSKADWKGANWITYEKLADTLVNTLPTDGKKDKVQGNNILPIFRKSFKTSKTVKKATMFIAGLGHFEMSLNGKKVGDHFLDAGWTKYDKQAQYVTFDLTKQIQKGDNVVGVMLGNGFYYIPPVKERYRKLKVTFGYPKMICRLALEYSDGSKATILSDNSWKMSPSPITFSSIYGGENYNANLEQKGWDTPTFNDQSWKPAMIVDGDIELVAQTQDPIKVFDNFSAKSINKLTYGNWVYDLGQNASGIIQLKVKGKMGDTVRVIPAELLKADGSTNQKASGSPYYFEYILKGDGIETWQPRFSYYGFRYLEVKGAVPQGEENSLNKATLLDLKGLHIRNAAETAGDFSSSNELFNKTKELIDWGIKSNMVSVFTDCPHREKLGWLEELHLMGSSVRYNYQAQNLFKKGIQDMKYSQTAEGLIPEIAPEYVKFEWGGDMFRDSPEWGSSGIIVPWYLYEWYGEKRELEESYPMMKRYVDYMITKGKNNILSQGLGDWYDLGPKPPGVSQLTPMGVTGTAIFYYDLTIMEKIANILGKKEDAKQFKTLSSEVKNAFNKTFFNPETKQYATGSQTANAMAVYMKLVEPEYKEVVIENLIQEIKGRNNSLTAGDIGYRYVLRVLEDAGRSDVIFDMNNRSDVPGYGYQLAKGATALTESWQALPTVSNNHFMLGHLMEWFYGGVLGIKQPEHSQAFKQIEIKPQVVGDLTFAKGYYDSPFGKIQSEWKKNANTFELEVSIPVNTSAKIYLPSKANDSIKELIANKNIKPLKVENGKSIVAIGSGNYHFMVEN</sequence>
<feature type="chain" id="PRO_5032896432" description="alpha-L-rhamnosidase" evidence="4">
    <location>
        <begin position="19"/>
        <end position="919"/>
    </location>
</feature>
<evidence type="ECO:0000313" key="10">
    <source>
        <dbReference type="Proteomes" id="UP000524404"/>
    </source>
</evidence>
<dbReference type="SUPFAM" id="SSF48208">
    <property type="entry name" value="Six-hairpin glycosidases"/>
    <property type="match status" value="1"/>
</dbReference>
<dbReference type="EMBL" id="JACHKT010000016">
    <property type="protein sequence ID" value="MBB6003755.1"/>
    <property type="molecule type" value="Genomic_DNA"/>
</dbReference>
<evidence type="ECO:0000259" key="5">
    <source>
        <dbReference type="Pfam" id="PF05592"/>
    </source>
</evidence>
<dbReference type="InterPro" id="IPR035396">
    <property type="entry name" value="Bac_rhamnosid6H"/>
</dbReference>
<dbReference type="Gene3D" id="2.60.420.10">
    <property type="entry name" value="Maltose phosphorylase, domain 3"/>
    <property type="match status" value="1"/>
</dbReference>
<keyword evidence="10" id="KW-1185">Reference proteome</keyword>
<dbReference type="Proteomes" id="UP000524404">
    <property type="component" value="Unassembled WGS sequence"/>
</dbReference>
<dbReference type="InterPro" id="IPR012341">
    <property type="entry name" value="6hp_glycosidase-like_sf"/>
</dbReference>
<evidence type="ECO:0000256" key="4">
    <source>
        <dbReference type="SAM" id="SignalP"/>
    </source>
</evidence>
<dbReference type="InterPro" id="IPR013737">
    <property type="entry name" value="Bac_rhamnosid_N"/>
</dbReference>
<proteinExistence type="predicted"/>
<dbReference type="Gene3D" id="2.60.40.10">
    <property type="entry name" value="Immunoglobulins"/>
    <property type="match status" value="1"/>
</dbReference>
<evidence type="ECO:0000259" key="8">
    <source>
        <dbReference type="Pfam" id="PF17390"/>
    </source>
</evidence>
<evidence type="ECO:0000256" key="3">
    <source>
        <dbReference type="ARBA" id="ARBA00022801"/>
    </source>
</evidence>
<evidence type="ECO:0000256" key="1">
    <source>
        <dbReference type="ARBA" id="ARBA00001445"/>
    </source>
</evidence>
<reference evidence="9 10" key="1">
    <citation type="submission" date="2020-08" db="EMBL/GenBank/DDBJ databases">
        <title>Functional genomics of gut bacteria from endangered species of beetles.</title>
        <authorList>
            <person name="Carlos-Shanley C."/>
        </authorList>
    </citation>
    <scope>NUCLEOTIDE SEQUENCE [LARGE SCALE GENOMIC DNA]</scope>
    <source>
        <strain evidence="9 10">S00070</strain>
    </source>
</reference>
<dbReference type="InterPro" id="IPR008928">
    <property type="entry name" value="6-hairpin_glycosidase_sf"/>
</dbReference>
<feature type="domain" description="Alpha-L-rhamnosidase concanavalin-like" evidence="5">
    <location>
        <begin position="363"/>
        <end position="454"/>
    </location>
</feature>
<evidence type="ECO:0000259" key="7">
    <source>
        <dbReference type="Pfam" id="PF17389"/>
    </source>
</evidence>
<evidence type="ECO:0000313" key="9">
    <source>
        <dbReference type="EMBL" id="MBB6003755.1"/>
    </source>
</evidence>
<dbReference type="InterPro" id="IPR008902">
    <property type="entry name" value="Rhamnosid_concanavalin"/>
</dbReference>
<dbReference type="GO" id="GO:0005975">
    <property type="term" value="P:carbohydrate metabolic process"/>
    <property type="evidence" value="ECO:0007669"/>
    <property type="project" value="InterPro"/>
</dbReference>
<evidence type="ECO:0000259" key="6">
    <source>
        <dbReference type="Pfam" id="PF08531"/>
    </source>
</evidence>
<accession>A0A841EKN0</accession>
<dbReference type="RefSeq" id="WP_184134372.1">
    <property type="nucleotide sequence ID" value="NZ_JACHKT010000016.1"/>
</dbReference>
<comment type="caution">
    <text evidence="9">The sequence shown here is derived from an EMBL/GenBank/DDBJ whole genome shotgun (WGS) entry which is preliminary data.</text>
</comment>
<feature type="domain" description="Alpha-L-rhamnosidase six-hairpin glycosidase" evidence="7">
    <location>
        <begin position="474"/>
        <end position="809"/>
    </location>
</feature>
<dbReference type="InterPro" id="IPR013783">
    <property type="entry name" value="Ig-like_fold"/>
</dbReference>
<organism evidence="9 10">
    <name type="scientific">Arcicella rosea</name>
    <dbReference type="NCBI Taxonomy" id="502909"/>
    <lineage>
        <taxon>Bacteria</taxon>
        <taxon>Pseudomonadati</taxon>
        <taxon>Bacteroidota</taxon>
        <taxon>Cytophagia</taxon>
        <taxon>Cytophagales</taxon>
        <taxon>Flectobacillaceae</taxon>
        <taxon>Arcicella</taxon>
    </lineage>
</organism>
<dbReference type="Pfam" id="PF05592">
    <property type="entry name" value="Bac_rhamnosid"/>
    <property type="match status" value="1"/>
</dbReference>
<dbReference type="Pfam" id="PF08531">
    <property type="entry name" value="Bac_rhamnosid_N"/>
    <property type="match status" value="1"/>
</dbReference>
<dbReference type="GO" id="GO:0030596">
    <property type="term" value="F:alpha-L-rhamnosidase activity"/>
    <property type="evidence" value="ECO:0007669"/>
    <property type="project" value="UniProtKB-EC"/>
</dbReference>
<dbReference type="Pfam" id="PF25788">
    <property type="entry name" value="Ig_Rha78A_N"/>
    <property type="match status" value="1"/>
</dbReference>
<keyword evidence="3" id="KW-0378">Hydrolase</keyword>
<feature type="signal peptide" evidence="4">
    <location>
        <begin position="1"/>
        <end position="18"/>
    </location>
</feature>
<dbReference type="PANTHER" id="PTHR33307:SF11">
    <property type="entry name" value="ALPHA-L-RHAMNOSIDASE"/>
    <property type="match status" value="1"/>
</dbReference>
<protein>
    <recommendedName>
        <fullName evidence="2">alpha-L-rhamnosidase</fullName>
        <ecNumber evidence="2">3.2.1.40</ecNumber>
    </recommendedName>
</protein>
<dbReference type="Gene3D" id="1.50.10.10">
    <property type="match status" value="1"/>
</dbReference>